<evidence type="ECO:0000256" key="2">
    <source>
        <dbReference type="ARBA" id="ARBA00009087"/>
    </source>
</evidence>
<evidence type="ECO:0000256" key="1">
    <source>
        <dbReference type="ARBA" id="ARBA00004604"/>
    </source>
</evidence>
<feature type="compositionally biased region" description="Basic and acidic residues" evidence="5">
    <location>
        <begin position="61"/>
        <end position="71"/>
    </location>
</feature>
<feature type="compositionally biased region" description="Basic and acidic residues" evidence="5">
    <location>
        <begin position="441"/>
        <end position="455"/>
    </location>
</feature>
<evidence type="ECO:0000256" key="4">
    <source>
        <dbReference type="ARBA" id="ARBA00023242"/>
    </source>
</evidence>
<feature type="compositionally biased region" description="Basic and acidic residues" evidence="5">
    <location>
        <begin position="546"/>
        <end position="563"/>
    </location>
</feature>
<feature type="compositionally biased region" description="Basic residues" evidence="5">
    <location>
        <begin position="586"/>
        <end position="595"/>
    </location>
</feature>
<protein>
    <recommendedName>
        <fullName evidence="10">NUC153 domain-containing protein</fullName>
    </recommendedName>
</protein>
<feature type="domain" description="ESF1 RRM" evidence="7">
    <location>
        <begin position="189"/>
        <end position="334"/>
    </location>
</feature>
<comment type="caution">
    <text evidence="8">The sequence shown here is derived from an EMBL/GenBank/DDBJ whole genome shotgun (WGS) entry which is preliminary data.</text>
</comment>
<dbReference type="AlphaFoldDB" id="A0AB34JVE6"/>
<name>A0AB34JVE6_PRYPA</name>
<dbReference type="EMBL" id="JBGBPQ010000003">
    <property type="protein sequence ID" value="KAL1526113.1"/>
    <property type="molecule type" value="Genomic_DNA"/>
</dbReference>
<feature type="compositionally biased region" description="Acidic residues" evidence="5">
    <location>
        <begin position="393"/>
        <end position="402"/>
    </location>
</feature>
<feature type="compositionally biased region" description="Basic and acidic residues" evidence="5">
    <location>
        <begin position="596"/>
        <end position="612"/>
    </location>
</feature>
<dbReference type="PANTHER" id="PTHR12202:SF0">
    <property type="entry name" value="ESF1 HOMOLOG"/>
    <property type="match status" value="1"/>
</dbReference>
<feature type="compositionally biased region" description="Acidic residues" evidence="5">
    <location>
        <begin position="149"/>
        <end position="167"/>
    </location>
</feature>
<keyword evidence="9" id="KW-1185">Reference proteome</keyword>
<keyword evidence="3" id="KW-0175">Coiled coil</keyword>
<keyword evidence="4" id="KW-0539">Nucleus</keyword>
<organism evidence="8 9">
    <name type="scientific">Prymnesium parvum</name>
    <name type="common">Toxic golden alga</name>
    <dbReference type="NCBI Taxonomy" id="97485"/>
    <lineage>
        <taxon>Eukaryota</taxon>
        <taxon>Haptista</taxon>
        <taxon>Haptophyta</taxon>
        <taxon>Prymnesiophyceae</taxon>
        <taxon>Prymnesiales</taxon>
        <taxon>Prymnesiaceae</taxon>
        <taxon>Prymnesium</taxon>
    </lineage>
</organism>
<dbReference type="InterPro" id="IPR012580">
    <property type="entry name" value="NUC153"/>
</dbReference>
<evidence type="ECO:0008006" key="10">
    <source>
        <dbReference type="Google" id="ProtNLM"/>
    </source>
</evidence>
<feature type="compositionally biased region" description="Basic and acidic residues" evidence="5">
    <location>
        <begin position="645"/>
        <end position="657"/>
    </location>
</feature>
<evidence type="ECO:0000259" key="7">
    <source>
        <dbReference type="Pfam" id="PF25121"/>
    </source>
</evidence>
<dbReference type="GO" id="GO:0003723">
    <property type="term" value="F:RNA binding"/>
    <property type="evidence" value="ECO:0007669"/>
    <property type="project" value="TreeGrafter"/>
</dbReference>
<evidence type="ECO:0000313" key="9">
    <source>
        <dbReference type="Proteomes" id="UP001515480"/>
    </source>
</evidence>
<evidence type="ECO:0000259" key="6">
    <source>
        <dbReference type="Pfam" id="PF08159"/>
    </source>
</evidence>
<feature type="compositionally biased region" description="Basic residues" evidence="5">
    <location>
        <begin position="471"/>
        <end position="481"/>
    </location>
</feature>
<feature type="compositionally biased region" description="Acidic residues" evidence="5">
    <location>
        <begin position="489"/>
        <end position="500"/>
    </location>
</feature>
<evidence type="ECO:0000256" key="3">
    <source>
        <dbReference type="ARBA" id="ARBA00023054"/>
    </source>
</evidence>
<reference evidence="8 9" key="1">
    <citation type="journal article" date="2024" name="Science">
        <title>Giant polyketide synthase enzymes in the biosynthesis of giant marine polyether toxins.</title>
        <authorList>
            <person name="Fallon T.R."/>
            <person name="Shende V.V."/>
            <person name="Wierzbicki I.H."/>
            <person name="Pendleton A.L."/>
            <person name="Watervoot N.F."/>
            <person name="Auber R.P."/>
            <person name="Gonzalez D.J."/>
            <person name="Wisecaver J.H."/>
            <person name="Moore B.S."/>
        </authorList>
    </citation>
    <scope>NUCLEOTIDE SEQUENCE [LARGE SCALE GENOMIC DNA]</scope>
    <source>
        <strain evidence="8 9">12B1</strain>
    </source>
</reference>
<dbReference type="InterPro" id="IPR056750">
    <property type="entry name" value="RRM_ESF1"/>
</dbReference>
<feature type="compositionally biased region" description="Basic residues" evidence="5">
    <location>
        <begin position="729"/>
        <end position="738"/>
    </location>
</feature>
<accession>A0AB34JVE6</accession>
<evidence type="ECO:0000256" key="5">
    <source>
        <dbReference type="SAM" id="MobiDB-lite"/>
    </source>
</evidence>
<feature type="compositionally biased region" description="Basic and acidic residues" evidence="5">
    <location>
        <begin position="87"/>
        <end position="106"/>
    </location>
</feature>
<evidence type="ECO:0000313" key="8">
    <source>
        <dbReference type="EMBL" id="KAL1526113.1"/>
    </source>
</evidence>
<dbReference type="Pfam" id="PF25121">
    <property type="entry name" value="RRM_ESF1"/>
    <property type="match status" value="1"/>
</dbReference>
<dbReference type="GO" id="GO:0005730">
    <property type="term" value="C:nucleolus"/>
    <property type="evidence" value="ECO:0007669"/>
    <property type="project" value="UniProtKB-SubCell"/>
</dbReference>
<feature type="compositionally biased region" description="Acidic residues" evidence="5">
    <location>
        <begin position="118"/>
        <end position="129"/>
    </location>
</feature>
<gene>
    <name evidence="8" type="ORF">AB1Y20_014842</name>
</gene>
<comment type="similarity">
    <text evidence="2">Belongs to the ESF1 family.</text>
</comment>
<dbReference type="GO" id="GO:0006364">
    <property type="term" value="P:rRNA processing"/>
    <property type="evidence" value="ECO:0007669"/>
    <property type="project" value="InterPro"/>
</dbReference>
<sequence>MAHVTDARFQRLHTDPRFQRLPQKERKVQVDQRFAGMFHEKRFQTAAPVDRLGRKLPPRAGEGEEVRRLYELADEEPAEKKGKVKAKAKEREGRGKAKGKAKEGKAKAKVKGKKRREEEEEEEEEDDDGQGAADDWMARVAQRAGGGGDETESDSDDSAEGEGEAAEAESALVSWIEQRPGVVRVSESTRRLAVCECDWEQVRAVDLLAVLRSFVPAGGAVHRVAVYPSDFGEARMKEEAWRGPAIYGEAQRHERESDGEAEEDEAGAMERLRRYELDRLRYFYAVVECDSIRTADQLYNECDGAEFESSSLRLDLRYIPEDMEFHKTPRDEATELPPKYSAPSFMCSALQQSKVKLSWDADDNERVKLMRRDLSKSDVREMDYSAYLASSSDEAEEGEEEYHFDAAPPPPKKAAGGLGEMMRRMRSEEEVDQEVTFMPALEKRTDAKARARAEGGGELPPTVFELEQAKAKAKRKEKRARAAAATAEPEGDGLYDDEEEHPSPPSHTPPRLVSSPLPLPTSPCRPLLCTNSPSNETRYAQDDIPEELRDDPFFAEAIAERQAADNAARKKAGASKKGGDHEKAPLKKGSRKKRGREAEKEQTEEERKRQAELELLLMDGDDDARHFDTKDLLLRGGKKGKKGGRRDAEERAEDDHFQLDLADPRFSRIYDSTDFAIDPTDPKFKRTGATDVLLSEIQKRHERGETRAPAAAPPADSSLQRLVASVKSATKRSKAIAK</sequence>
<feature type="region of interest" description="Disordered" evidence="5">
    <location>
        <begin position="699"/>
        <end position="738"/>
    </location>
</feature>
<dbReference type="InterPro" id="IPR039754">
    <property type="entry name" value="Esf1"/>
</dbReference>
<dbReference type="Pfam" id="PF08159">
    <property type="entry name" value="NUC153"/>
    <property type="match status" value="1"/>
</dbReference>
<feature type="region of interest" description="Disordered" evidence="5">
    <location>
        <begin position="389"/>
        <end position="612"/>
    </location>
</feature>
<feature type="domain" description="NUC153" evidence="6">
    <location>
        <begin position="663"/>
        <end position="689"/>
    </location>
</feature>
<proteinExistence type="inferred from homology"/>
<feature type="region of interest" description="Disordered" evidence="5">
    <location>
        <begin position="634"/>
        <end position="657"/>
    </location>
</feature>
<feature type="region of interest" description="Disordered" evidence="5">
    <location>
        <begin position="43"/>
        <end position="170"/>
    </location>
</feature>
<dbReference type="Proteomes" id="UP001515480">
    <property type="component" value="Unassembled WGS sequence"/>
</dbReference>
<dbReference type="PANTHER" id="PTHR12202">
    <property type="entry name" value="ESF1 HOMOLOG"/>
    <property type="match status" value="1"/>
</dbReference>
<comment type="subcellular location">
    <subcellularLocation>
        <location evidence="1">Nucleus</location>
        <location evidence="1">Nucleolus</location>
    </subcellularLocation>
</comment>